<feature type="region of interest" description="Disordered" evidence="2">
    <location>
        <begin position="437"/>
        <end position="470"/>
    </location>
</feature>
<gene>
    <name evidence="5" type="ORF">FOL46_000445</name>
</gene>
<keyword evidence="3" id="KW-0472">Membrane</keyword>
<dbReference type="EMBL" id="JABANN010001095">
    <property type="protein sequence ID" value="KAF4651200.1"/>
    <property type="molecule type" value="Genomic_DNA"/>
</dbReference>
<feature type="compositionally biased region" description="Low complexity" evidence="2">
    <location>
        <begin position="458"/>
        <end position="470"/>
    </location>
</feature>
<dbReference type="SUPFAM" id="SSF47473">
    <property type="entry name" value="EF-hand"/>
    <property type="match status" value="1"/>
</dbReference>
<proteinExistence type="predicted"/>
<feature type="domain" description="EF-hand" evidence="4">
    <location>
        <begin position="752"/>
        <end position="781"/>
    </location>
</feature>
<dbReference type="Gene3D" id="1.10.238.10">
    <property type="entry name" value="EF-hand"/>
    <property type="match status" value="1"/>
</dbReference>
<dbReference type="InterPro" id="IPR002048">
    <property type="entry name" value="EF_hand_dom"/>
</dbReference>
<evidence type="ECO:0000313" key="5">
    <source>
        <dbReference type="EMBL" id="KAF4651200.1"/>
    </source>
</evidence>
<feature type="transmembrane region" description="Helical" evidence="3">
    <location>
        <begin position="244"/>
        <end position="263"/>
    </location>
</feature>
<evidence type="ECO:0000256" key="2">
    <source>
        <dbReference type="SAM" id="MobiDB-lite"/>
    </source>
</evidence>
<feature type="transmembrane region" description="Helical" evidence="3">
    <location>
        <begin position="60"/>
        <end position="81"/>
    </location>
</feature>
<evidence type="ECO:0000259" key="4">
    <source>
        <dbReference type="PROSITE" id="PS50222"/>
    </source>
</evidence>
<dbReference type="PROSITE" id="PS50222">
    <property type="entry name" value="EF_HAND_2"/>
    <property type="match status" value="2"/>
</dbReference>
<accession>A0A7J6KVT4</accession>
<name>A0A7J6KVT4_PEROL</name>
<dbReference type="Pfam" id="PF13499">
    <property type="entry name" value="EF-hand_7"/>
    <property type="match status" value="1"/>
</dbReference>
<feature type="transmembrane region" description="Helical" evidence="3">
    <location>
        <begin position="573"/>
        <end position="592"/>
    </location>
</feature>
<feature type="transmembrane region" description="Helical" evidence="3">
    <location>
        <begin position="20"/>
        <end position="39"/>
    </location>
</feature>
<evidence type="ECO:0000256" key="3">
    <source>
        <dbReference type="SAM" id="Phobius"/>
    </source>
</evidence>
<dbReference type="InterPro" id="IPR011992">
    <property type="entry name" value="EF-hand-dom_pair"/>
</dbReference>
<dbReference type="PROSITE" id="PS00018">
    <property type="entry name" value="EF_HAND_1"/>
    <property type="match status" value="2"/>
</dbReference>
<feature type="transmembrane region" description="Helical" evidence="3">
    <location>
        <begin position="101"/>
        <end position="122"/>
    </location>
</feature>
<feature type="domain" description="EF-hand" evidence="4">
    <location>
        <begin position="722"/>
        <end position="749"/>
    </location>
</feature>
<feature type="transmembrane region" description="Helical" evidence="3">
    <location>
        <begin position="528"/>
        <end position="553"/>
    </location>
</feature>
<dbReference type="Proteomes" id="UP000572268">
    <property type="component" value="Unassembled WGS sequence"/>
</dbReference>
<evidence type="ECO:0000256" key="1">
    <source>
        <dbReference type="ARBA" id="ARBA00022837"/>
    </source>
</evidence>
<keyword evidence="1" id="KW-0106">Calcium</keyword>
<dbReference type="GO" id="GO:0005509">
    <property type="term" value="F:calcium ion binding"/>
    <property type="evidence" value="ECO:0007669"/>
    <property type="project" value="InterPro"/>
</dbReference>
<dbReference type="CDD" id="cd00051">
    <property type="entry name" value="EFh"/>
    <property type="match status" value="1"/>
</dbReference>
<sequence>MAGSPSTPSSSDEGLSATAANVLMGLVAFVAVLSLLFEWAQHMIMKIMSRKHDPELFIKLAEGFFRELTILGFVGVVLHIIERSNILESLAKSLELGHYELLHHFHLVHLIVFLVMVTYVLIVSLLTWRLSAVVVEWNAAEYANTARVCIAVDRANEMHNKAKKTLIGLYHYKLLRFSFLFPYAGGIDPKKRGADPRTFPFHKYLRNCLVEDTIRIVNPSKAVTIGLLGLAMAARPLYTLGGTYLMIAVVGMVLLLDLGLLLLTRHVRSIFVALLPAKLPLSFVEQFEDTNGGISKREVDSARSGALARTYTMQLEDKAEDRLRKLHDKIGAVWTVNRAVKRFKKNASRISLAPVESQVEAVAEDQESDIRPTVPNLAVGNFRLEGGEGGCSGSDDKSARESVAVDLPGAIETNGKGDPNAMENCSGSLADIGTKGIGKSRSGRMEVPEAAGEESTKSLVSSGEESQQSELLPPPFLLRGHFGMITGAATGTGWIPLLTSRLYLIITGTDAPNQQESMFWFWANGPTFIFGVLQLILLLDAVLLSLVIRILVLGLNGELFPDDDAETDHSAELALVDVFAGIVVILIFHQIWRMVPGFLYYFTPATATELMKRANIIEQTVEKEVRVKRLRFLRIFRALRNKVVLDEARDAILASQTEERPNPTYNLQESLFELAPAAASTVDDEFDAVAERWSAVDRMANRMRRSTRMSRRLHVPGVTELVFKLYDIDHNGRLQRDELRRAIVAQGINRGDAEVVLNDWVDIFDVDGDGCLNLREFKNLV</sequence>
<organism evidence="5 6">
    <name type="scientific">Perkinsus olseni</name>
    <name type="common">Perkinsus atlanticus</name>
    <dbReference type="NCBI Taxonomy" id="32597"/>
    <lineage>
        <taxon>Eukaryota</taxon>
        <taxon>Sar</taxon>
        <taxon>Alveolata</taxon>
        <taxon>Perkinsozoa</taxon>
        <taxon>Perkinsea</taxon>
        <taxon>Perkinsida</taxon>
        <taxon>Perkinsidae</taxon>
        <taxon>Perkinsus</taxon>
    </lineage>
</organism>
<dbReference type="AlphaFoldDB" id="A0A7J6KVT4"/>
<evidence type="ECO:0000313" key="6">
    <source>
        <dbReference type="Proteomes" id="UP000572268"/>
    </source>
</evidence>
<protein>
    <recommendedName>
        <fullName evidence="4">EF-hand domain-containing protein</fullName>
    </recommendedName>
</protein>
<keyword evidence="3" id="KW-1133">Transmembrane helix</keyword>
<feature type="non-terminal residue" evidence="5">
    <location>
        <position position="1"/>
    </location>
</feature>
<dbReference type="InterPro" id="IPR018247">
    <property type="entry name" value="EF_Hand_1_Ca_BS"/>
</dbReference>
<keyword evidence="3" id="KW-0812">Transmembrane</keyword>
<reference evidence="5 6" key="1">
    <citation type="submission" date="2020-04" db="EMBL/GenBank/DDBJ databases">
        <title>Perkinsus olseni comparative genomics.</title>
        <authorList>
            <person name="Bogema D.R."/>
        </authorList>
    </citation>
    <scope>NUCLEOTIDE SEQUENCE [LARGE SCALE GENOMIC DNA]</scope>
    <source>
        <strain evidence="5">ATCC PRA-31</strain>
    </source>
</reference>
<comment type="caution">
    <text evidence="5">The sequence shown here is derived from an EMBL/GenBank/DDBJ whole genome shotgun (WGS) entry which is preliminary data.</text>
</comment>